<feature type="compositionally biased region" description="Basic and acidic residues" evidence="1">
    <location>
        <begin position="1"/>
        <end position="11"/>
    </location>
</feature>
<dbReference type="Proteomes" id="UP000715441">
    <property type="component" value="Unassembled WGS sequence"/>
</dbReference>
<evidence type="ECO:0000313" key="3">
    <source>
        <dbReference type="Proteomes" id="UP000715441"/>
    </source>
</evidence>
<protein>
    <submittedName>
        <fullName evidence="2">Uncharacterized protein</fullName>
    </submittedName>
</protein>
<dbReference type="RefSeq" id="WP_168516104.1">
    <property type="nucleotide sequence ID" value="NZ_JAAXLS010000009.1"/>
</dbReference>
<evidence type="ECO:0000256" key="1">
    <source>
        <dbReference type="SAM" id="MobiDB-lite"/>
    </source>
</evidence>
<accession>A0ABX1J3G4</accession>
<dbReference type="EMBL" id="JAAXLS010000009">
    <property type="protein sequence ID" value="NKQ54308.1"/>
    <property type="molecule type" value="Genomic_DNA"/>
</dbReference>
<sequence length="363" mass="39637">MDSFSHQDLDGLLRQPRSPSVSLYLPTHPADPETQQDSLELTNAIHRAEADLMRDGLRRPAARDILRPAHALVQDERFWRDRGEGLALFLRAGWWRAFRLPLSFDELITVSDRFHVYPLLPLLSGDASFFVLALSENEAQLYRGSRSGMHAVPVPDLPHGVADALRYDETLEPRGQHLGTKVGARTGAVVHGQGIGRELQKERLERYLHAVSHAVDRILAQQGCPLVLAGVDQIRAAFREITRYPHVLDTGITGSPDRVSPAQLHARAWTLAEPAAVGGRTDAAARYRQLAGTGVASADVPDVIAAAETGRVEALFLPDKPPAHDFEGLESAAIHTLRADGTVYAVPSADVPGRGPVAAVFRY</sequence>
<dbReference type="Pfam" id="PF18849">
    <property type="entry name" value="baeRF_family7"/>
    <property type="match status" value="1"/>
</dbReference>
<reference evidence="2 3" key="1">
    <citation type="submission" date="2020-04" db="EMBL/GenBank/DDBJ databases">
        <title>Novel species.</title>
        <authorList>
            <person name="Teo W.F.A."/>
            <person name="Lipun K."/>
            <person name="Srisuk N."/>
            <person name="Duangmal K."/>
        </authorList>
    </citation>
    <scope>NUCLEOTIDE SEQUENCE [LARGE SCALE GENOMIC DNA]</scope>
    <source>
        <strain evidence="2 3">K13G38</strain>
    </source>
</reference>
<feature type="region of interest" description="Disordered" evidence="1">
    <location>
        <begin position="1"/>
        <end position="37"/>
    </location>
</feature>
<dbReference type="InterPro" id="IPR040837">
    <property type="entry name" value="Bact_RF_family7"/>
</dbReference>
<gene>
    <name evidence="2" type="ORF">HFP15_15585</name>
</gene>
<keyword evidence="3" id="KW-1185">Reference proteome</keyword>
<name>A0ABX1J3G4_9PSEU</name>
<proteinExistence type="predicted"/>
<organism evidence="2 3">
    <name type="scientific">Amycolatopsis acididurans</name>
    <dbReference type="NCBI Taxonomy" id="2724524"/>
    <lineage>
        <taxon>Bacteria</taxon>
        <taxon>Bacillati</taxon>
        <taxon>Actinomycetota</taxon>
        <taxon>Actinomycetes</taxon>
        <taxon>Pseudonocardiales</taxon>
        <taxon>Pseudonocardiaceae</taxon>
        <taxon>Amycolatopsis</taxon>
    </lineage>
</organism>
<comment type="caution">
    <text evidence="2">The sequence shown here is derived from an EMBL/GenBank/DDBJ whole genome shotgun (WGS) entry which is preliminary data.</text>
</comment>
<evidence type="ECO:0000313" key="2">
    <source>
        <dbReference type="EMBL" id="NKQ54308.1"/>
    </source>
</evidence>